<evidence type="ECO:0000256" key="6">
    <source>
        <dbReference type="ARBA" id="ARBA00022723"/>
    </source>
</evidence>
<dbReference type="PROSITE" id="PS50280">
    <property type="entry name" value="SET"/>
    <property type="match status" value="1"/>
</dbReference>
<comment type="subcellular location">
    <subcellularLocation>
        <location evidence="1">Chromosome</location>
    </subcellularLocation>
</comment>
<keyword evidence="2" id="KW-0158">Chromosome</keyword>
<evidence type="ECO:0000313" key="11">
    <source>
        <dbReference type="EMBL" id="MBK1714079.1"/>
    </source>
</evidence>
<evidence type="ECO:0000256" key="4">
    <source>
        <dbReference type="ARBA" id="ARBA00022679"/>
    </source>
</evidence>
<dbReference type="PANTHER" id="PTHR46223">
    <property type="entry name" value="HISTONE-LYSINE N-METHYLTRANSFERASE SUV39H"/>
    <property type="match status" value="1"/>
</dbReference>
<dbReference type="EMBL" id="NRRU01000055">
    <property type="protein sequence ID" value="MBK1714079.1"/>
    <property type="molecule type" value="Genomic_DNA"/>
</dbReference>
<evidence type="ECO:0000259" key="9">
    <source>
        <dbReference type="PROSITE" id="PS50280"/>
    </source>
</evidence>
<dbReference type="SMART" id="SM00317">
    <property type="entry name" value="SET"/>
    <property type="match status" value="1"/>
</dbReference>
<evidence type="ECO:0000256" key="8">
    <source>
        <dbReference type="SAM" id="MobiDB-lite"/>
    </source>
</evidence>
<evidence type="ECO:0000256" key="3">
    <source>
        <dbReference type="ARBA" id="ARBA00022603"/>
    </source>
</evidence>
<proteinExistence type="predicted"/>
<dbReference type="Proteomes" id="UP001041814">
    <property type="component" value="Unassembled WGS sequence"/>
</dbReference>
<keyword evidence="12" id="KW-1185">Reference proteome</keyword>
<reference evidence="11" key="1">
    <citation type="submission" date="2017-08" db="EMBL/GenBank/DDBJ databases">
        <authorList>
            <person name="Imhoff J.F."/>
            <person name="Rahn T."/>
            <person name="Kuenzel S."/>
            <person name="Neulinger S.C."/>
        </authorList>
    </citation>
    <scope>NUCLEOTIDE SEQUENCE</scope>
    <source>
        <strain evidence="11">IM 151</strain>
    </source>
</reference>
<keyword evidence="5" id="KW-0949">S-adenosyl-L-methionine</keyword>
<evidence type="ECO:0000259" key="10">
    <source>
        <dbReference type="PROSITE" id="PS50868"/>
    </source>
</evidence>
<dbReference type="InterPro" id="IPR050973">
    <property type="entry name" value="H3K9_Histone-Lys_N-MTase"/>
</dbReference>
<evidence type="ECO:0000256" key="1">
    <source>
        <dbReference type="ARBA" id="ARBA00004286"/>
    </source>
</evidence>
<keyword evidence="3" id="KW-0489">Methyltransferase</keyword>
<evidence type="ECO:0000256" key="5">
    <source>
        <dbReference type="ARBA" id="ARBA00022691"/>
    </source>
</evidence>
<accession>A0ABS1DXJ0</accession>
<dbReference type="SUPFAM" id="SSF82199">
    <property type="entry name" value="SET domain"/>
    <property type="match status" value="1"/>
</dbReference>
<evidence type="ECO:0000256" key="2">
    <source>
        <dbReference type="ARBA" id="ARBA00022454"/>
    </source>
</evidence>
<dbReference type="InterPro" id="IPR003616">
    <property type="entry name" value="Post-SET_dom"/>
</dbReference>
<comment type="caution">
    <text evidence="11">The sequence shown here is derived from an EMBL/GenBank/DDBJ whole genome shotgun (WGS) entry which is preliminary data.</text>
</comment>
<dbReference type="PANTHER" id="PTHR46223:SF3">
    <property type="entry name" value="HISTONE-LYSINE N-METHYLTRANSFERASE SET-23"/>
    <property type="match status" value="1"/>
</dbReference>
<dbReference type="Pfam" id="PF00856">
    <property type="entry name" value="SET"/>
    <property type="match status" value="1"/>
</dbReference>
<feature type="domain" description="Post-SET" evidence="10">
    <location>
        <begin position="129"/>
        <end position="145"/>
    </location>
</feature>
<dbReference type="PROSITE" id="PS50868">
    <property type="entry name" value="POST_SET"/>
    <property type="match status" value="1"/>
</dbReference>
<feature type="domain" description="SET" evidence="9">
    <location>
        <begin position="7"/>
        <end position="120"/>
    </location>
</feature>
<dbReference type="InterPro" id="IPR001214">
    <property type="entry name" value="SET_dom"/>
</dbReference>
<keyword evidence="7" id="KW-0862">Zinc</keyword>
<keyword evidence="6" id="KW-0479">Metal-binding</keyword>
<organism evidence="11 12">
    <name type="scientific">Rubrivivax gelatinosus</name>
    <name type="common">Rhodocyclus gelatinosus</name>
    <name type="synonym">Rhodopseudomonas gelatinosa</name>
    <dbReference type="NCBI Taxonomy" id="28068"/>
    <lineage>
        <taxon>Bacteria</taxon>
        <taxon>Pseudomonadati</taxon>
        <taxon>Pseudomonadota</taxon>
        <taxon>Betaproteobacteria</taxon>
        <taxon>Burkholderiales</taxon>
        <taxon>Sphaerotilaceae</taxon>
        <taxon>Rubrivivax</taxon>
    </lineage>
</organism>
<reference evidence="11" key="2">
    <citation type="journal article" date="2020" name="Microorganisms">
        <title>Osmotic Adaptation and Compatible Solute Biosynthesis of Phototrophic Bacteria as Revealed from Genome Analyses.</title>
        <authorList>
            <person name="Imhoff J.F."/>
            <person name="Rahn T."/>
            <person name="Kunzel S."/>
            <person name="Keller A."/>
            <person name="Neulinger S.C."/>
        </authorList>
    </citation>
    <scope>NUCLEOTIDE SEQUENCE</scope>
    <source>
        <strain evidence="11">IM 151</strain>
    </source>
</reference>
<keyword evidence="4" id="KW-0808">Transferase</keyword>
<dbReference type="RefSeq" id="WP_200379136.1">
    <property type="nucleotide sequence ID" value="NZ_NRRU01000055.1"/>
</dbReference>
<sequence>MNEDGEDPFEVRDSHIHGLGAFATRPLRKGQRIGLYAGRRWTPGEIATLDWDNALTYFFGLSDGSMIDGREGGNGTRHLNHSCAPNCVAYEVVDEDGVLQIQIEAGRRIRVGDELFIDYSLDIGDADPAEFECRCGAPECRGTMAAPPPPPPAKKPRRRG</sequence>
<name>A0ABS1DXJ0_RUBGE</name>
<dbReference type="InterPro" id="IPR046341">
    <property type="entry name" value="SET_dom_sf"/>
</dbReference>
<evidence type="ECO:0000313" key="12">
    <source>
        <dbReference type="Proteomes" id="UP001041814"/>
    </source>
</evidence>
<gene>
    <name evidence="11" type="ORF">CKO43_14980</name>
</gene>
<evidence type="ECO:0000256" key="7">
    <source>
        <dbReference type="ARBA" id="ARBA00022833"/>
    </source>
</evidence>
<protein>
    <submittedName>
        <fullName evidence="11">SET domain-containing protein-lysine N-methyltransferase</fullName>
    </submittedName>
</protein>
<dbReference type="Gene3D" id="2.170.270.10">
    <property type="entry name" value="SET domain"/>
    <property type="match status" value="1"/>
</dbReference>
<feature type="region of interest" description="Disordered" evidence="8">
    <location>
        <begin position="141"/>
        <end position="160"/>
    </location>
</feature>